<proteinExistence type="predicted"/>
<name>A0A964W230_9CLOT</name>
<sequence length="123" mass="14222">MNQLNPREKLIVNFKSKCGPDYQKIFLSKLSEDLLLLKLNCYLNSLILQINNSSNYDSNLKLIYNKDNSISMFSDITLLNTYTIENVVNIQNENQLGLSLFIDWGYLLNNIDKSKKEQLVLAL</sequence>
<accession>A0A964W230</accession>
<gene>
    <name evidence="1" type="ORF">GKZ28_08005</name>
</gene>
<organism evidence="1 2">
    <name type="scientific">Clostridium chromiireducens</name>
    <dbReference type="NCBI Taxonomy" id="225345"/>
    <lineage>
        <taxon>Bacteria</taxon>
        <taxon>Bacillati</taxon>
        <taxon>Bacillota</taxon>
        <taxon>Clostridia</taxon>
        <taxon>Eubacteriales</taxon>
        <taxon>Clostridiaceae</taxon>
        <taxon>Clostridium</taxon>
    </lineage>
</organism>
<reference evidence="1" key="1">
    <citation type="submission" date="2019-12" db="EMBL/GenBank/DDBJ databases">
        <title>Microbes associate with the intestines of laboratory mice.</title>
        <authorList>
            <person name="Navarre W."/>
            <person name="Wong E."/>
        </authorList>
    </citation>
    <scope>NUCLEOTIDE SEQUENCE</scope>
    <source>
        <strain evidence="1">NM79_F5</strain>
    </source>
</reference>
<dbReference type="Proteomes" id="UP000656077">
    <property type="component" value="Unassembled WGS sequence"/>
</dbReference>
<evidence type="ECO:0000313" key="1">
    <source>
        <dbReference type="EMBL" id="MVX63637.1"/>
    </source>
</evidence>
<comment type="caution">
    <text evidence="1">The sequence shown here is derived from an EMBL/GenBank/DDBJ whole genome shotgun (WGS) entry which is preliminary data.</text>
</comment>
<dbReference type="RefSeq" id="WP_160358737.1">
    <property type="nucleotide sequence ID" value="NZ_WSRQ01000010.1"/>
</dbReference>
<evidence type="ECO:0000313" key="2">
    <source>
        <dbReference type="Proteomes" id="UP000656077"/>
    </source>
</evidence>
<dbReference type="EMBL" id="WSRQ01000010">
    <property type="protein sequence ID" value="MVX63637.1"/>
    <property type="molecule type" value="Genomic_DNA"/>
</dbReference>
<protein>
    <submittedName>
        <fullName evidence="1">Uncharacterized protein</fullName>
    </submittedName>
</protein>
<dbReference type="AlphaFoldDB" id="A0A964W230"/>